<dbReference type="PROSITE" id="PS50041">
    <property type="entry name" value="C_TYPE_LECTIN_2"/>
    <property type="match status" value="2"/>
</dbReference>
<evidence type="ECO:0000256" key="1">
    <source>
        <dbReference type="SAM" id="MobiDB-lite"/>
    </source>
</evidence>
<comment type="caution">
    <text evidence="3">The sequence shown here is derived from an EMBL/GenBank/DDBJ whole genome shotgun (WGS) entry which is preliminary data.</text>
</comment>
<protein>
    <recommendedName>
        <fullName evidence="2">C-type lectin domain-containing protein</fullName>
    </recommendedName>
</protein>
<dbReference type="InterPro" id="IPR016187">
    <property type="entry name" value="CTDL_fold"/>
</dbReference>
<dbReference type="Gene3D" id="3.10.100.10">
    <property type="entry name" value="Mannose-Binding Protein A, subunit A"/>
    <property type="match status" value="2"/>
</dbReference>
<dbReference type="PANTHER" id="PTHR22803">
    <property type="entry name" value="MANNOSE, PHOSPHOLIPASE, LECTIN RECEPTOR RELATED"/>
    <property type="match status" value="1"/>
</dbReference>
<dbReference type="EMBL" id="LIAE01009504">
    <property type="protein sequence ID" value="PAV69444.1"/>
    <property type="molecule type" value="Genomic_DNA"/>
</dbReference>
<dbReference type="Proteomes" id="UP000218231">
    <property type="component" value="Unassembled WGS sequence"/>
</dbReference>
<evidence type="ECO:0000313" key="3">
    <source>
        <dbReference type="EMBL" id="PAV69444.1"/>
    </source>
</evidence>
<organism evidence="3 4">
    <name type="scientific">Diploscapter pachys</name>
    <dbReference type="NCBI Taxonomy" id="2018661"/>
    <lineage>
        <taxon>Eukaryota</taxon>
        <taxon>Metazoa</taxon>
        <taxon>Ecdysozoa</taxon>
        <taxon>Nematoda</taxon>
        <taxon>Chromadorea</taxon>
        <taxon>Rhabditida</taxon>
        <taxon>Rhabditina</taxon>
        <taxon>Rhabditomorpha</taxon>
        <taxon>Rhabditoidea</taxon>
        <taxon>Rhabditidae</taxon>
        <taxon>Diploscapter</taxon>
    </lineage>
</organism>
<dbReference type="AlphaFoldDB" id="A0A2A2K661"/>
<feature type="domain" description="C-type lectin" evidence="2">
    <location>
        <begin position="17"/>
        <end position="80"/>
    </location>
</feature>
<dbReference type="CDD" id="cd00037">
    <property type="entry name" value="CLECT"/>
    <property type="match status" value="2"/>
</dbReference>
<name>A0A2A2K661_9BILA</name>
<dbReference type="Pfam" id="PF00059">
    <property type="entry name" value="Lectin_C"/>
    <property type="match status" value="2"/>
</dbReference>
<proteinExistence type="predicted"/>
<gene>
    <name evidence="3" type="ORF">WR25_09046</name>
</gene>
<dbReference type="InterPro" id="IPR001304">
    <property type="entry name" value="C-type_lectin-like"/>
</dbReference>
<feature type="domain" description="C-type lectin" evidence="2">
    <location>
        <begin position="119"/>
        <end position="231"/>
    </location>
</feature>
<feature type="compositionally biased region" description="Low complexity" evidence="1">
    <location>
        <begin position="82"/>
        <end position="100"/>
    </location>
</feature>
<dbReference type="SMART" id="SM00034">
    <property type="entry name" value="CLECT"/>
    <property type="match status" value="1"/>
</dbReference>
<feature type="region of interest" description="Disordered" evidence="1">
    <location>
        <begin position="80"/>
        <end position="110"/>
    </location>
</feature>
<dbReference type="SUPFAM" id="SSF56436">
    <property type="entry name" value="C-type lectin-like"/>
    <property type="match status" value="2"/>
</dbReference>
<reference evidence="3 4" key="1">
    <citation type="journal article" date="2017" name="Curr. Biol.">
        <title>Genome architecture and evolution of a unichromosomal asexual nematode.</title>
        <authorList>
            <person name="Fradin H."/>
            <person name="Zegar C."/>
            <person name="Gutwein M."/>
            <person name="Lucas J."/>
            <person name="Kovtun M."/>
            <person name="Corcoran D."/>
            <person name="Baugh L.R."/>
            <person name="Kiontke K."/>
            <person name="Gunsalus K."/>
            <person name="Fitch D.H."/>
            <person name="Piano F."/>
        </authorList>
    </citation>
    <scope>NUCLEOTIDE SEQUENCE [LARGE SCALE GENOMIC DNA]</scope>
    <source>
        <strain evidence="3">PF1309</strain>
    </source>
</reference>
<dbReference type="OrthoDB" id="5866178at2759"/>
<evidence type="ECO:0000313" key="4">
    <source>
        <dbReference type="Proteomes" id="UP000218231"/>
    </source>
</evidence>
<evidence type="ECO:0000259" key="2">
    <source>
        <dbReference type="PROSITE" id="PS50041"/>
    </source>
</evidence>
<accession>A0A2A2K661</accession>
<dbReference type="STRING" id="2018661.A0A2A2K661"/>
<sequence>MKQNASAKAETHLKDLSNFWIGFVNTNGTWVWLDGTINNGFQNWASQSPNWTLPLAATVRQSDGKWDPMQLNASLPFVCASPTGGPTTPNVTTKSTTTEPPRTKPPGNSCSDDYDYVGSTGYCYVGLLDAVFNNWTAANIHCGTQDNGGYAASIHFDKENAVVTRYAGYSGSYAWIGLRGPTKDNMTWSDGTPVDYTNWIADDGSFACHSGDCCSMIDGKSGQWYFIDCKQDEDDSPVYAVVCKTTPLPPPKAGNKLTTVGLSFCFFLVSTSLFH</sequence>
<keyword evidence="4" id="KW-1185">Reference proteome</keyword>
<dbReference type="InterPro" id="IPR016186">
    <property type="entry name" value="C-type_lectin-like/link_sf"/>
</dbReference>
<dbReference type="InterPro" id="IPR050111">
    <property type="entry name" value="C-type_lectin/snaclec_domain"/>
</dbReference>